<keyword evidence="1" id="KW-1133">Transmembrane helix</keyword>
<keyword evidence="1" id="KW-0812">Transmembrane</keyword>
<feature type="transmembrane region" description="Helical" evidence="1">
    <location>
        <begin position="146"/>
        <end position="163"/>
    </location>
</feature>
<dbReference type="PANTHER" id="PTHR35342">
    <property type="entry name" value="TRICARBOXYLIC TRANSPORT PROTEIN"/>
    <property type="match status" value="1"/>
</dbReference>
<dbReference type="EMBL" id="JABFDB010000019">
    <property type="protein sequence ID" value="NYZ22554.1"/>
    <property type="molecule type" value="Genomic_DNA"/>
</dbReference>
<dbReference type="Proteomes" id="UP000584642">
    <property type="component" value="Unassembled WGS sequence"/>
</dbReference>
<dbReference type="RefSeq" id="WP_180287669.1">
    <property type="nucleotide sequence ID" value="NZ_JABFFR010000025.1"/>
</dbReference>
<feature type="domain" description="DUF112" evidence="2">
    <location>
        <begin position="19"/>
        <end position="436"/>
    </location>
</feature>
<protein>
    <submittedName>
        <fullName evidence="3">C4-dicarboxylate ABC transporter permease</fullName>
    </submittedName>
</protein>
<dbReference type="Pfam" id="PF01970">
    <property type="entry name" value="TctA"/>
    <property type="match status" value="1"/>
</dbReference>
<accession>A0ABX2TEI1</accession>
<dbReference type="InterPro" id="IPR002823">
    <property type="entry name" value="DUF112_TM"/>
</dbReference>
<organism evidence="3 4">
    <name type="scientific">Azospirillum oleiclasticum</name>
    <dbReference type="NCBI Taxonomy" id="2735135"/>
    <lineage>
        <taxon>Bacteria</taxon>
        <taxon>Pseudomonadati</taxon>
        <taxon>Pseudomonadota</taxon>
        <taxon>Alphaproteobacteria</taxon>
        <taxon>Rhodospirillales</taxon>
        <taxon>Azospirillaceae</taxon>
        <taxon>Azospirillum</taxon>
    </lineage>
</organism>
<proteinExistence type="predicted"/>
<feature type="transmembrane region" description="Helical" evidence="1">
    <location>
        <begin position="312"/>
        <end position="334"/>
    </location>
</feature>
<feature type="transmembrane region" description="Helical" evidence="1">
    <location>
        <begin position="71"/>
        <end position="93"/>
    </location>
</feature>
<evidence type="ECO:0000259" key="2">
    <source>
        <dbReference type="Pfam" id="PF01970"/>
    </source>
</evidence>
<feature type="transmembrane region" description="Helical" evidence="1">
    <location>
        <begin position="113"/>
        <end position="139"/>
    </location>
</feature>
<name>A0ABX2TEI1_9PROT</name>
<gene>
    <name evidence="3" type="ORF">HND93_22825</name>
</gene>
<feature type="transmembrane region" description="Helical" evidence="1">
    <location>
        <begin position="199"/>
        <end position="220"/>
    </location>
</feature>
<evidence type="ECO:0000313" key="4">
    <source>
        <dbReference type="Proteomes" id="UP000584642"/>
    </source>
</evidence>
<dbReference type="PANTHER" id="PTHR35342:SF5">
    <property type="entry name" value="TRICARBOXYLIC TRANSPORT PROTEIN"/>
    <property type="match status" value="1"/>
</dbReference>
<feature type="transmembrane region" description="Helical" evidence="1">
    <location>
        <begin position="467"/>
        <end position="488"/>
    </location>
</feature>
<keyword evidence="1" id="KW-0472">Membrane</keyword>
<comment type="caution">
    <text evidence="3">The sequence shown here is derived from an EMBL/GenBank/DDBJ whole genome shotgun (WGS) entry which is preliminary data.</text>
</comment>
<feature type="transmembrane region" description="Helical" evidence="1">
    <location>
        <begin position="354"/>
        <end position="375"/>
    </location>
</feature>
<feature type="transmembrane region" description="Helical" evidence="1">
    <location>
        <begin position="257"/>
        <end position="280"/>
    </location>
</feature>
<evidence type="ECO:0000313" key="3">
    <source>
        <dbReference type="EMBL" id="NYZ22554.1"/>
    </source>
</evidence>
<evidence type="ECO:0000256" key="1">
    <source>
        <dbReference type="SAM" id="Phobius"/>
    </source>
</evidence>
<feature type="transmembrane region" description="Helical" evidence="1">
    <location>
        <begin position="169"/>
        <end position="187"/>
    </location>
</feature>
<feature type="transmembrane region" description="Helical" evidence="1">
    <location>
        <begin position="387"/>
        <end position="404"/>
    </location>
</feature>
<feature type="transmembrane region" description="Helical" evidence="1">
    <location>
        <begin position="37"/>
        <end position="64"/>
    </location>
</feature>
<keyword evidence="4" id="KW-1185">Reference proteome</keyword>
<reference evidence="3 4" key="1">
    <citation type="submission" date="2020-05" db="EMBL/GenBank/DDBJ databases">
        <title>Azospirillum oleiclasticum sp. nov, a nitrogen-fixing and heavy crude oil-emulsifying bacterium isolated from the crude oil of Yumen Oilfield.</title>
        <authorList>
            <person name="Wu D."/>
            <person name="Cai M."/>
            <person name="Zhang X."/>
        </authorList>
    </citation>
    <scope>NUCLEOTIDE SEQUENCE [LARGE SCALE GENOMIC DNA]</scope>
    <source>
        <strain evidence="3 4">ROY-1-1-2</strain>
    </source>
</reference>
<sequence length="500" mass="51750">MVIDSLLAGLAFLANPWTILAAGFGLVVGIVVGALPGLTATMAVAVLSPFTFFMDAAIGIPFLLGVYKAAIYAGSIPAITINTPGTAAAAATALDGHWLARRGQARKALEMSLYASVFGDLFATFVLIFAATALATVALRFGAPEFAALFLFSLTMIAAVSGGSMVKGLISAAIGVFIACIGLDPMSGYNRFTFGSVDLMGGVSLVPLLIGMFALSEILIRSESLATGAADAAIGRERLSWAEFRAVLPTLVRSSGIGAFIGALPGLGAEISCWIAYGVAKRRSKRPQEYGRGSLEGIAAAESGNNAVCPAALVPLLVFGIPGDTVTAILLGAFMAQGLTPGPMLFESHGATVYGLFAILLATNVMLLGFGLLAVRWLPRITLLPDGLLFPAVTILCFAGAYSVNSSLFDVFVMVAGGGAGYLMRKTGVPVPPLVIGLLLAPGLENSLRQTMMLSDNSLSIFVERPIAAGILALIALVVLGAAARNVTIPNLFRVQWRFK</sequence>